<gene>
    <name evidence="2" type="ORF">BDW59DRAFT_146422</name>
</gene>
<evidence type="ECO:0000256" key="1">
    <source>
        <dbReference type="SAM" id="MobiDB-lite"/>
    </source>
</evidence>
<reference evidence="2 3" key="1">
    <citation type="submission" date="2024-07" db="EMBL/GenBank/DDBJ databases">
        <title>Section-level genome sequencing and comparative genomics of Aspergillus sections Usti and Cavernicolus.</title>
        <authorList>
            <consortium name="Lawrence Berkeley National Laboratory"/>
            <person name="Nybo J.L."/>
            <person name="Vesth T.C."/>
            <person name="Theobald S."/>
            <person name="Frisvad J.C."/>
            <person name="Larsen T.O."/>
            <person name="Kjaerboelling I."/>
            <person name="Rothschild-Mancinelli K."/>
            <person name="Lyhne E.K."/>
            <person name="Kogle M.E."/>
            <person name="Barry K."/>
            <person name="Clum A."/>
            <person name="Na H."/>
            <person name="Ledsgaard L."/>
            <person name="Lin J."/>
            <person name="Lipzen A."/>
            <person name="Kuo A."/>
            <person name="Riley R."/>
            <person name="Mondo S."/>
            <person name="LaButti K."/>
            <person name="Haridas S."/>
            <person name="Pangalinan J."/>
            <person name="Salamov A.A."/>
            <person name="Simmons B.A."/>
            <person name="Magnuson J.K."/>
            <person name="Chen J."/>
            <person name="Drula E."/>
            <person name="Henrissat B."/>
            <person name="Wiebenga A."/>
            <person name="Lubbers R.J."/>
            <person name="Gomes A.C."/>
            <person name="Makela M.R."/>
            <person name="Stajich J."/>
            <person name="Grigoriev I.V."/>
            <person name="Mortensen U.H."/>
            <person name="De vries R.P."/>
            <person name="Baker S.E."/>
            <person name="Andersen M.R."/>
        </authorList>
    </citation>
    <scope>NUCLEOTIDE SEQUENCE [LARGE SCALE GENOMIC DNA]</scope>
    <source>
        <strain evidence="2 3">CBS 600.67</strain>
    </source>
</reference>
<organism evidence="2 3">
    <name type="scientific">Aspergillus cavernicola</name>
    <dbReference type="NCBI Taxonomy" id="176166"/>
    <lineage>
        <taxon>Eukaryota</taxon>
        <taxon>Fungi</taxon>
        <taxon>Dikarya</taxon>
        <taxon>Ascomycota</taxon>
        <taxon>Pezizomycotina</taxon>
        <taxon>Eurotiomycetes</taxon>
        <taxon>Eurotiomycetidae</taxon>
        <taxon>Eurotiales</taxon>
        <taxon>Aspergillaceae</taxon>
        <taxon>Aspergillus</taxon>
        <taxon>Aspergillus subgen. Nidulantes</taxon>
    </lineage>
</organism>
<evidence type="ECO:0000313" key="2">
    <source>
        <dbReference type="EMBL" id="KAL2825323.1"/>
    </source>
</evidence>
<dbReference type="EMBL" id="JBFXLS010000037">
    <property type="protein sequence ID" value="KAL2825323.1"/>
    <property type="molecule type" value="Genomic_DNA"/>
</dbReference>
<accession>A0ABR4IC69</accession>
<feature type="compositionally biased region" description="Basic and acidic residues" evidence="1">
    <location>
        <begin position="1"/>
        <end position="10"/>
    </location>
</feature>
<feature type="compositionally biased region" description="Low complexity" evidence="1">
    <location>
        <begin position="11"/>
        <end position="26"/>
    </location>
</feature>
<dbReference type="Proteomes" id="UP001610335">
    <property type="component" value="Unassembled WGS sequence"/>
</dbReference>
<feature type="region of interest" description="Disordered" evidence="1">
    <location>
        <begin position="1"/>
        <end position="66"/>
    </location>
</feature>
<feature type="compositionally biased region" description="Polar residues" evidence="1">
    <location>
        <begin position="37"/>
        <end position="59"/>
    </location>
</feature>
<name>A0ABR4IC69_9EURO</name>
<proteinExistence type="predicted"/>
<comment type="caution">
    <text evidence="2">The sequence shown here is derived from an EMBL/GenBank/DDBJ whole genome shotgun (WGS) entry which is preliminary data.</text>
</comment>
<keyword evidence="3" id="KW-1185">Reference proteome</keyword>
<evidence type="ECO:0000313" key="3">
    <source>
        <dbReference type="Proteomes" id="UP001610335"/>
    </source>
</evidence>
<protein>
    <submittedName>
        <fullName evidence="2">Uncharacterized protein</fullName>
    </submittedName>
</protein>
<sequence>MSGAPDDRWRGGQQHRQPGQRQPNPRAMSAHGGPRGGQQNPNASNNNWGESQEQSTGLGQEQHIPVGGFNAAEAKAALKKAPGAPKSFVYKLQGKDANNRGGGPWGSKANTMANGKDFFVELRKQVSALRKGGVVAGG</sequence>